<protein>
    <submittedName>
        <fullName evidence="4">CDP-alcohol phosphatidyltransferase family protein</fullName>
    </submittedName>
</protein>
<reference evidence="4 5" key="1">
    <citation type="submission" date="2020-02" db="EMBL/GenBank/DDBJ databases">
        <authorList>
            <person name="Zheng R.K."/>
            <person name="Sun C.M."/>
        </authorList>
    </citation>
    <scope>NUCLEOTIDE SEQUENCE [LARGE SCALE GENOMIC DNA]</scope>
    <source>
        <strain evidence="5">rifampicinis</strain>
    </source>
</reference>
<dbReference type="KEGG" id="pmet:G4Y79_11255"/>
<dbReference type="RefSeq" id="WP_195172979.1">
    <property type="nucleotide sequence ID" value="NZ_CP062983.1"/>
</dbReference>
<dbReference type="PROSITE" id="PS00379">
    <property type="entry name" value="CDP_ALCOHOL_P_TRANSF"/>
    <property type="match status" value="1"/>
</dbReference>
<dbReference type="InterPro" id="IPR043130">
    <property type="entry name" value="CDP-OH_PTrfase_TM_dom"/>
</dbReference>
<comment type="similarity">
    <text evidence="2">Belongs to the CDP-alcohol phosphatidyltransferase class-I family.</text>
</comment>
<evidence type="ECO:0000256" key="2">
    <source>
        <dbReference type="RuleBase" id="RU003750"/>
    </source>
</evidence>
<dbReference type="InterPro" id="IPR000462">
    <property type="entry name" value="CDP-OH_P_trans"/>
</dbReference>
<dbReference type="Proteomes" id="UP000594468">
    <property type="component" value="Chromosome"/>
</dbReference>
<evidence type="ECO:0000313" key="4">
    <source>
        <dbReference type="EMBL" id="QPC84916.1"/>
    </source>
</evidence>
<dbReference type="Gene3D" id="1.20.120.1760">
    <property type="match status" value="1"/>
</dbReference>
<sequence length="207" mass="22665">MTEETPQEKPVVLTDRVRRLTRDILDPTGRFLHRLGIHPDTITIAGLVMVAIASVFIAQGEFIAGGIILLLGLPFDALDGAVARAMQRTDKFGAVLDSVLDRYADGFIFAGLSYYFAVQDQFELMLLAVAALLGSLLVSYVRARADGVHVETKIGLFTRLERIVVILIMLLIPGLLTIGLVILAVGTNITALQRLWFVYKTLKNRGG</sequence>
<evidence type="ECO:0000256" key="1">
    <source>
        <dbReference type="ARBA" id="ARBA00022679"/>
    </source>
</evidence>
<dbReference type="EMBL" id="CP062983">
    <property type="protein sequence ID" value="QPC84916.1"/>
    <property type="molecule type" value="Genomic_DNA"/>
</dbReference>
<dbReference type="AlphaFoldDB" id="A0A7S8IGL3"/>
<dbReference type="Pfam" id="PF01066">
    <property type="entry name" value="CDP-OH_P_transf"/>
    <property type="match status" value="1"/>
</dbReference>
<keyword evidence="5" id="KW-1185">Reference proteome</keyword>
<proteinExistence type="inferred from homology"/>
<keyword evidence="3" id="KW-0812">Transmembrane</keyword>
<organism evidence="4 5">
    <name type="scientific">Phototrophicus methaneseepsis</name>
    <dbReference type="NCBI Taxonomy" id="2710758"/>
    <lineage>
        <taxon>Bacteria</taxon>
        <taxon>Bacillati</taxon>
        <taxon>Chloroflexota</taxon>
        <taxon>Candidatus Thermofontia</taxon>
        <taxon>Phototrophicales</taxon>
        <taxon>Phototrophicaceae</taxon>
        <taxon>Phototrophicus</taxon>
    </lineage>
</organism>
<accession>A0A7S8IGL3</accession>
<keyword evidence="3" id="KW-0472">Membrane</keyword>
<keyword evidence="3" id="KW-1133">Transmembrane helix</keyword>
<name>A0A7S8IGL3_9CHLR</name>
<dbReference type="InterPro" id="IPR048254">
    <property type="entry name" value="CDP_ALCOHOL_P_TRANSF_CS"/>
</dbReference>
<evidence type="ECO:0000313" key="5">
    <source>
        <dbReference type="Proteomes" id="UP000594468"/>
    </source>
</evidence>
<dbReference type="GO" id="GO:0008654">
    <property type="term" value="P:phospholipid biosynthetic process"/>
    <property type="evidence" value="ECO:0007669"/>
    <property type="project" value="InterPro"/>
</dbReference>
<feature type="transmembrane region" description="Helical" evidence="3">
    <location>
        <begin position="163"/>
        <end position="186"/>
    </location>
</feature>
<gene>
    <name evidence="4" type="ORF">G4Y79_11255</name>
</gene>
<keyword evidence="1 2" id="KW-0808">Transferase</keyword>
<dbReference type="GO" id="GO:0016780">
    <property type="term" value="F:phosphotransferase activity, for other substituted phosphate groups"/>
    <property type="evidence" value="ECO:0007669"/>
    <property type="project" value="InterPro"/>
</dbReference>
<evidence type="ECO:0000256" key="3">
    <source>
        <dbReference type="SAM" id="Phobius"/>
    </source>
</evidence>
<feature type="transmembrane region" description="Helical" evidence="3">
    <location>
        <begin position="124"/>
        <end position="143"/>
    </location>
</feature>
<dbReference type="GO" id="GO:0016020">
    <property type="term" value="C:membrane"/>
    <property type="evidence" value="ECO:0007669"/>
    <property type="project" value="InterPro"/>
</dbReference>